<keyword evidence="1 3" id="KW-0436">Ligase</keyword>
<dbReference type="OrthoDB" id="9769796at2"/>
<name>A0A3N9PBP4_9BACL</name>
<keyword evidence="3" id="KW-0547">Nucleotide-binding</keyword>
<evidence type="ECO:0000313" key="5">
    <source>
        <dbReference type="EMBL" id="RQW13663.1"/>
    </source>
</evidence>
<proteinExistence type="inferred from homology"/>
<dbReference type="GO" id="GO:0005524">
    <property type="term" value="F:ATP binding"/>
    <property type="evidence" value="ECO:0007669"/>
    <property type="project" value="UniProtKB-KW"/>
</dbReference>
<dbReference type="GO" id="GO:0005737">
    <property type="term" value="C:cytoplasm"/>
    <property type="evidence" value="ECO:0007669"/>
    <property type="project" value="UniProtKB-SubCell"/>
</dbReference>
<dbReference type="Gene3D" id="3.40.50.620">
    <property type="entry name" value="HUPs"/>
    <property type="match status" value="1"/>
</dbReference>
<dbReference type="EMBL" id="RQPI01000001">
    <property type="protein sequence ID" value="RQW13663.1"/>
    <property type="molecule type" value="Genomic_DNA"/>
</dbReference>
<feature type="region of interest" description="Disordered" evidence="4">
    <location>
        <begin position="162"/>
        <end position="189"/>
    </location>
</feature>
<feature type="binding site" evidence="3">
    <location>
        <begin position="7"/>
        <end position="20"/>
    </location>
    <ligand>
        <name>ATP</name>
        <dbReference type="ChEBI" id="CHEBI:30616"/>
    </ligand>
</feature>
<dbReference type="PANTHER" id="PTHR37825">
    <property type="entry name" value="TRNA(MET) CYTIDINE ACETATE LIGASE"/>
    <property type="match status" value="1"/>
</dbReference>
<comment type="subcellular location">
    <subcellularLocation>
        <location evidence="3">Cytoplasm</location>
    </subcellularLocation>
</comment>
<accession>A0A3N9PBP4</accession>
<keyword evidence="2 3" id="KW-0819">tRNA processing</keyword>
<evidence type="ECO:0000256" key="3">
    <source>
        <dbReference type="HAMAP-Rule" id="MF_01539"/>
    </source>
</evidence>
<dbReference type="GO" id="GO:0016740">
    <property type="term" value="F:transferase activity"/>
    <property type="evidence" value="ECO:0007669"/>
    <property type="project" value="UniProtKB-KW"/>
</dbReference>
<dbReference type="SUPFAM" id="SSF52374">
    <property type="entry name" value="Nucleotidylyl transferase"/>
    <property type="match status" value="1"/>
</dbReference>
<keyword evidence="3" id="KW-0963">Cytoplasm</keyword>
<comment type="caution">
    <text evidence="3">Lacks conserved residue(s) required for the propagation of feature annotation.</text>
</comment>
<feature type="binding site" evidence="3">
    <location>
        <position position="229"/>
    </location>
    <ligand>
        <name>ATP</name>
        <dbReference type="ChEBI" id="CHEBI:30616"/>
    </ligand>
</feature>
<comment type="function">
    <text evidence="3">Catalyzes the formation of N(4)-acetylcytidine (ac(4)C) at the wobble position of elongator tRNA(Met), using acetate and ATP as substrates. First activates an acetate ion to form acetyladenylate (Ac-AMP) and then transfers the acetyl group to tRNA to form ac(4)C34.</text>
</comment>
<feature type="binding site" evidence="3">
    <location>
        <position position="102"/>
    </location>
    <ligand>
        <name>ATP</name>
        <dbReference type="ChEBI" id="CHEBI:30616"/>
    </ligand>
</feature>
<dbReference type="EC" id="6.3.4.-" evidence="3"/>
<comment type="similarity">
    <text evidence="3">Belongs to the TmcAL family.</text>
</comment>
<dbReference type="InterPro" id="IPR014729">
    <property type="entry name" value="Rossmann-like_a/b/a_fold"/>
</dbReference>
<feature type="binding site" evidence="3">
    <location>
        <position position="204"/>
    </location>
    <ligand>
        <name>ATP</name>
        <dbReference type="ChEBI" id="CHEBI:30616"/>
    </ligand>
</feature>
<dbReference type="PANTHER" id="PTHR37825:SF1">
    <property type="entry name" value="TRNA(MET) CYTIDINE ACETATE LIGASE"/>
    <property type="match status" value="1"/>
</dbReference>
<keyword evidence="3" id="KW-0820">tRNA-binding</keyword>
<comment type="caution">
    <text evidence="5">The sequence shown here is derived from an EMBL/GenBank/DDBJ whole genome shotgun (WGS) entry which is preliminary data.</text>
</comment>
<evidence type="ECO:0000256" key="1">
    <source>
        <dbReference type="ARBA" id="ARBA00022598"/>
    </source>
</evidence>
<keyword evidence="3" id="KW-0067">ATP-binding</keyword>
<evidence type="ECO:0000256" key="2">
    <source>
        <dbReference type="ARBA" id="ARBA00022694"/>
    </source>
</evidence>
<organism evidence="5 6">
    <name type="scientific">Paenibacillus rhizophilus</name>
    <dbReference type="NCBI Taxonomy" id="1850366"/>
    <lineage>
        <taxon>Bacteria</taxon>
        <taxon>Bacillati</taxon>
        <taxon>Bacillota</taxon>
        <taxon>Bacilli</taxon>
        <taxon>Bacillales</taxon>
        <taxon>Paenibacillaceae</taxon>
        <taxon>Paenibacillus</taxon>
    </lineage>
</organism>
<dbReference type="GO" id="GO:0006400">
    <property type="term" value="P:tRNA modification"/>
    <property type="evidence" value="ECO:0007669"/>
    <property type="project" value="UniProtKB-UniRule"/>
</dbReference>
<protein>
    <recommendedName>
        <fullName evidence="3">tRNA(Met) cytidine acetate ligase</fullName>
        <ecNumber evidence="3">6.3.4.-</ecNumber>
    </recommendedName>
</protein>
<dbReference type="RefSeq" id="WP_124694305.1">
    <property type="nucleotide sequence ID" value="NZ_JBHUFE010000016.1"/>
</dbReference>
<dbReference type="Proteomes" id="UP000282529">
    <property type="component" value="Unassembled WGS sequence"/>
</dbReference>
<dbReference type="Pfam" id="PF05636">
    <property type="entry name" value="HIGH_NTase1"/>
    <property type="match status" value="1"/>
</dbReference>
<keyword evidence="5" id="KW-0808">Transferase</keyword>
<dbReference type="HAMAP" id="MF_01539">
    <property type="entry name" value="TmcAL"/>
    <property type="match status" value="1"/>
</dbReference>
<comment type="catalytic activity">
    <reaction evidence="3">
        <text>cytidine(34) in elongator tRNA(Met) + acetate + ATP = N(4)-acetylcytidine(34) in elongator tRNA(Met) + AMP + diphosphate</text>
        <dbReference type="Rhea" id="RHEA:58144"/>
        <dbReference type="Rhea" id="RHEA-COMP:10693"/>
        <dbReference type="Rhea" id="RHEA-COMP:10694"/>
        <dbReference type="ChEBI" id="CHEBI:30089"/>
        <dbReference type="ChEBI" id="CHEBI:30616"/>
        <dbReference type="ChEBI" id="CHEBI:33019"/>
        <dbReference type="ChEBI" id="CHEBI:74900"/>
        <dbReference type="ChEBI" id="CHEBI:82748"/>
        <dbReference type="ChEBI" id="CHEBI:456215"/>
    </reaction>
</comment>
<reference evidence="5 6" key="1">
    <citation type="submission" date="2018-11" db="EMBL/GenBank/DDBJ databases">
        <title>Genome sequence of strain 7197.</title>
        <authorList>
            <person name="Gao J."/>
            <person name="Sun J."/>
        </authorList>
    </citation>
    <scope>NUCLEOTIDE SEQUENCE [LARGE SCALE GENOMIC DNA]</scope>
    <source>
        <strain evidence="5 6">7197</strain>
    </source>
</reference>
<keyword evidence="3" id="KW-0694">RNA-binding</keyword>
<evidence type="ECO:0000313" key="6">
    <source>
        <dbReference type="Proteomes" id="UP000282529"/>
    </source>
</evidence>
<sequence length="444" mass="47416">MSTVGIIAEYNPLHNGHVHHFREAKRLSGASRSIVVMSGPFTQRGEPAAVSKRTRTEMALRMGADLVIELPVAYAVQPAEWFAFGAVALLEATGVVSSLCFGSESGSLSQLLPLARFLAEESAPLQGEIRRRLALGESFPAAYSAAAALVWRDRLDEGGPVGVAAGAEGPSGRTAGPADMSGAGAGSASPMNGSGLEDLLRGPNNSLGLHYLIALRRLGSGIVPLTVPRLGAGFHEPLRSGASIASATALRGLLREGGSLEGYMPEYSLSVLRREQEEGRGPLDWESFRSPLLHLLSTRSAAELGGLLDVGEGLENRLLRIVPELERFTVDGLLSALKSKRYTRTRLQRMLLHILLNHGKEEFSPGALSQGPGYIRVLGFRESGRTLLKKMKQSASLPVILRPALCSHPQLTRDLQASAAYAAAFASPLRSDLYSDYLKPPVMV</sequence>
<dbReference type="GO" id="GO:0000049">
    <property type="term" value="F:tRNA binding"/>
    <property type="evidence" value="ECO:0007669"/>
    <property type="project" value="UniProtKB-KW"/>
</dbReference>
<dbReference type="GO" id="GO:0016879">
    <property type="term" value="F:ligase activity, forming carbon-nitrogen bonds"/>
    <property type="evidence" value="ECO:0007669"/>
    <property type="project" value="UniProtKB-UniRule"/>
</dbReference>
<evidence type="ECO:0000256" key="4">
    <source>
        <dbReference type="SAM" id="MobiDB-lite"/>
    </source>
</evidence>
<gene>
    <name evidence="3" type="primary">tmcAL</name>
    <name evidence="5" type="ORF">EH198_04485</name>
</gene>
<dbReference type="InterPro" id="IPR008513">
    <property type="entry name" value="tRNA(Met)_cyd_acetate_ligase"/>
</dbReference>
<dbReference type="AlphaFoldDB" id="A0A3N9PBP4"/>
<keyword evidence="6" id="KW-1185">Reference proteome</keyword>